<evidence type="ECO:0000256" key="1">
    <source>
        <dbReference type="ARBA" id="ARBA00009080"/>
    </source>
</evidence>
<sequence length="295" mass="28565">MAPGPARIGFVGLGRMGFPMVERLLAAGHPVRCWARRAEVVAAATAAGATPASGLADAVVDADVAVVCVYDDEQVREVCLGADGIVAAMRPGSSLVVHTTGSPVTAAELAAAGARRGIGVADAPVDGGAMDIVAGRVTVFLGADDATAAAVLPVLAAYGDPVHHVGGVGDGQRTKLVNNLLFAANARLVEEAAGLAADLGVDPAAALGAIGRGGTGRSASLDLALLSGGPAGFTERVRPFLVKDVGTCEAVAAALGAGTGALGAVARAACGPAVEPVPAVGSVPARGPGGGTPCH</sequence>
<dbReference type="InterPro" id="IPR029154">
    <property type="entry name" value="HIBADH-like_NADP-bd"/>
</dbReference>
<dbReference type="GO" id="GO:0051287">
    <property type="term" value="F:NAD binding"/>
    <property type="evidence" value="ECO:0007669"/>
    <property type="project" value="InterPro"/>
</dbReference>
<dbReference type="SUPFAM" id="SSF48179">
    <property type="entry name" value="6-phosphogluconate dehydrogenase C-terminal domain-like"/>
    <property type="match status" value="1"/>
</dbReference>
<dbReference type="InterPro" id="IPR002204">
    <property type="entry name" value="3-OH-isobutyrate_DH-rel_CS"/>
</dbReference>
<feature type="domain" description="6-phosphogluconate dehydrogenase NADP-binding" evidence="2">
    <location>
        <begin position="7"/>
        <end position="166"/>
    </location>
</feature>
<gene>
    <name evidence="4" type="ORF">SAMN05660991_01882</name>
</gene>
<dbReference type="Gene3D" id="3.40.50.720">
    <property type="entry name" value="NAD(P)-binding Rossmann-like Domain"/>
    <property type="match status" value="1"/>
</dbReference>
<dbReference type="PROSITE" id="PS00895">
    <property type="entry name" value="3_HYDROXYISOBUT_DH"/>
    <property type="match status" value="1"/>
</dbReference>
<dbReference type="Gene3D" id="1.10.1040.10">
    <property type="entry name" value="N-(1-d-carboxylethyl)-l-norvaline Dehydrogenase, domain 2"/>
    <property type="match status" value="1"/>
</dbReference>
<dbReference type="OrthoDB" id="9135493at2"/>
<comment type="similarity">
    <text evidence="1">Belongs to the HIBADH-related family.</text>
</comment>
<dbReference type="InterPro" id="IPR036291">
    <property type="entry name" value="NAD(P)-bd_dom_sf"/>
</dbReference>
<dbReference type="STRING" id="673521.SAMN05660991_01882"/>
<dbReference type="GO" id="GO:0016491">
    <property type="term" value="F:oxidoreductase activity"/>
    <property type="evidence" value="ECO:0007669"/>
    <property type="project" value="InterPro"/>
</dbReference>
<protein>
    <submittedName>
        <fullName evidence="4">3-hydroxyisobutyrate dehydrogenase</fullName>
    </submittedName>
</protein>
<dbReference type="GO" id="GO:0050661">
    <property type="term" value="F:NADP binding"/>
    <property type="evidence" value="ECO:0007669"/>
    <property type="project" value="InterPro"/>
</dbReference>
<dbReference type="GO" id="GO:0016054">
    <property type="term" value="P:organic acid catabolic process"/>
    <property type="evidence" value="ECO:0007669"/>
    <property type="project" value="UniProtKB-ARBA"/>
</dbReference>
<dbReference type="Proteomes" id="UP000198960">
    <property type="component" value="Unassembled WGS sequence"/>
</dbReference>
<dbReference type="InterPro" id="IPR013328">
    <property type="entry name" value="6PGD_dom2"/>
</dbReference>
<organism evidence="4 5">
    <name type="scientific">Trujillonella endophytica</name>
    <dbReference type="NCBI Taxonomy" id="673521"/>
    <lineage>
        <taxon>Bacteria</taxon>
        <taxon>Bacillati</taxon>
        <taxon>Actinomycetota</taxon>
        <taxon>Actinomycetes</taxon>
        <taxon>Geodermatophilales</taxon>
        <taxon>Geodermatophilaceae</taxon>
        <taxon>Trujillonella</taxon>
    </lineage>
</organism>
<name>A0A1H8SW79_9ACTN</name>
<reference evidence="5" key="1">
    <citation type="submission" date="2016-10" db="EMBL/GenBank/DDBJ databases">
        <authorList>
            <person name="Varghese N."/>
            <person name="Submissions S."/>
        </authorList>
    </citation>
    <scope>NUCLEOTIDE SEQUENCE [LARGE SCALE GENOMIC DNA]</scope>
    <source>
        <strain evidence="5">DSM 45413</strain>
    </source>
</reference>
<evidence type="ECO:0000313" key="4">
    <source>
        <dbReference type="EMBL" id="SEO82921.1"/>
    </source>
</evidence>
<evidence type="ECO:0000259" key="3">
    <source>
        <dbReference type="Pfam" id="PF14833"/>
    </source>
</evidence>
<dbReference type="AlphaFoldDB" id="A0A1H8SW79"/>
<dbReference type="InterPro" id="IPR008927">
    <property type="entry name" value="6-PGluconate_DH-like_C_sf"/>
</dbReference>
<dbReference type="Pfam" id="PF14833">
    <property type="entry name" value="NAD_binding_11"/>
    <property type="match status" value="1"/>
</dbReference>
<evidence type="ECO:0000259" key="2">
    <source>
        <dbReference type="Pfam" id="PF03446"/>
    </source>
</evidence>
<evidence type="ECO:0000313" key="5">
    <source>
        <dbReference type="Proteomes" id="UP000198960"/>
    </source>
</evidence>
<keyword evidence="5" id="KW-1185">Reference proteome</keyword>
<dbReference type="SUPFAM" id="SSF51735">
    <property type="entry name" value="NAD(P)-binding Rossmann-fold domains"/>
    <property type="match status" value="1"/>
</dbReference>
<dbReference type="EMBL" id="FOEE01000005">
    <property type="protein sequence ID" value="SEO82921.1"/>
    <property type="molecule type" value="Genomic_DNA"/>
</dbReference>
<dbReference type="Pfam" id="PF03446">
    <property type="entry name" value="NAD_binding_2"/>
    <property type="match status" value="1"/>
</dbReference>
<accession>A0A1H8SW79</accession>
<dbReference type="PANTHER" id="PTHR43060:SF15">
    <property type="entry name" value="3-HYDROXYISOBUTYRATE DEHYDROGENASE-LIKE 1, MITOCHONDRIAL-RELATED"/>
    <property type="match status" value="1"/>
</dbReference>
<dbReference type="InterPro" id="IPR006115">
    <property type="entry name" value="6PGDH_NADP-bd"/>
</dbReference>
<dbReference type="PANTHER" id="PTHR43060">
    <property type="entry name" value="3-HYDROXYISOBUTYRATE DEHYDROGENASE-LIKE 1, MITOCHONDRIAL-RELATED"/>
    <property type="match status" value="1"/>
</dbReference>
<feature type="domain" description="3-hydroxyisobutyrate dehydrogenase-like NAD-binding" evidence="3">
    <location>
        <begin position="169"/>
        <end position="264"/>
    </location>
</feature>
<proteinExistence type="inferred from homology"/>